<feature type="transmembrane region" description="Helical" evidence="1">
    <location>
        <begin position="7"/>
        <end position="26"/>
    </location>
</feature>
<dbReference type="RefSeq" id="WP_192731594.1">
    <property type="nucleotide sequence ID" value="NZ_BAAAVL010000002.1"/>
</dbReference>
<keyword evidence="1" id="KW-1133">Transmembrane helix</keyword>
<proteinExistence type="predicted"/>
<accession>A0ABR9IXH4</accession>
<sequence>MTAFQRIIISEIGLSAVIAAAAVIGLPKLSDPAAPVNYPLAVIVFLACSAAFVGYELFARRS</sequence>
<keyword evidence="1" id="KW-0812">Transmembrane</keyword>
<dbReference type="EMBL" id="JADBEC010000002">
    <property type="protein sequence ID" value="MBE1507904.1"/>
    <property type="molecule type" value="Genomic_DNA"/>
</dbReference>
<evidence type="ECO:0000313" key="3">
    <source>
        <dbReference type="Proteomes" id="UP000620262"/>
    </source>
</evidence>
<protein>
    <recommendedName>
        <fullName evidence="4">Integral membrane protein</fullName>
    </recommendedName>
</protein>
<evidence type="ECO:0000313" key="2">
    <source>
        <dbReference type="EMBL" id="MBE1507904.1"/>
    </source>
</evidence>
<evidence type="ECO:0000256" key="1">
    <source>
        <dbReference type="SAM" id="Phobius"/>
    </source>
</evidence>
<keyword evidence="1" id="KW-0472">Membrane</keyword>
<comment type="caution">
    <text evidence="2">The sequence shown here is derived from an EMBL/GenBank/DDBJ whole genome shotgun (WGS) entry which is preliminary data.</text>
</comment>
<organism evidence="2 3">
    <name type="scientific">Rhizobium viscosum</name>
    <name type="common">Arthrobacter viscosus</name>
    <dbReference type="NCBI Taxonomy" id="1673"/>
    <lineage>
        <taxon>Bacteria</taxon>
        <taxon>Pseudomonadati</taxon>
        <taxon>Pseudomonadota</taxon>
        <taxon>Alphaproteobacteria</taxon>
        <taxon>Hyphomicrobiales</taxon>
        <taxon>Rhizobiaceae</taxon>
        <taxon>Rhizobium/Agrobacterium group</taxon>
        <taxon>Rhizobium</taxon>
    </lineage>
</organism>
<gene>
    <name evidence="2" type="ORF">H4W29_005149</name>
</gene>
<feature type="transmembrane region" description="Helical" evidence="1">
    <location>
        <begin position="38"/>
        <end position="58"/>
    </location>
</feature>
<reference evidence="2 3" key="1">
    <citation type="submission" date="2020-10" db="EMBL/GenBank/DDBJ databases">
        <title>Sequencing the genomes of 1000 actinobacteria strains.</title>
        <authorList>
            <person name="Klenk H.-P."/>
        </authorList>
    </citation>
    <scope>NUCLEOTIDE SEQUENCE [LARGE SCALE GENOMIC DNA]</scope>
    <source>
        <strain evidence="2 3">DSM 7307</strain>
    </source>
</reference>
<evidence type="ECO:0008006" key="4">
    <source>
        <dbReference type="Google" id="ProtNLM"/>
    </source>
</evidence>
<keyword evidence="3" id="KW-1185">Reference proteome</keyword>
<dbReference type="Proteomes" id="UP000620262">
    <property type="component" value="Unassembled WGS sequence"/>
</dbReference>
<name>A0ABR9IXH4_RHIVS</name>